<feature type="transmembrane region" description="Helical" evidence="1">
    <location>
        <begin position="57"/>
        <end position="78"/>
    </location>
</feature>
<keyword evidence="1" id="KW-1133">Transmembrane helix</keyword>
<gene>
    <name evidence="2" type="ordered locus">Caur_3346</name>
</gene>
<feature type="transmembrane region" description="Helical" evidence="1">
    <location>
        <begin position="84"/>
        <end position="108"/>
    </location>
</feature>
<evidence type="ECO:0000313" key="3">
    <source>
        <dbReference type="Proteomes" id="UP000002008"/>
    </source>
</evidence>
<feature type="transmembrane region" description="Helical" evidence="1">
    <location>
        <begin position="33"/>
        <end position="50"/>
    </location>
</feature>
<dbReference type="HOGENOM" id="CLU_2057179_0_0_0"/>
<name>A9WJR6_CHLAA</name>
<dbReference type="InParanoid" id="A9WJR6"/>
<keyword evidence="3" id="KW-1185">Reference proteome</keyword>
<evidence type="ECO:0000313" key="2">
    <source>
        <dbReference type="EMBL" id="ABY36532.1"/>
    </source>
</evidence>
<organism evidence="2 3">
    <name type="scientific">Chloroflexus aurantiacus (strain ATCC 29366 / DSM 635 / J-10-fl)</name>
    <dbReference type="NCBI Taxonomy" id="324602"/>
    <lineage>
        <taxon>Bacteria</taxon>
        <taxon>Bacillati</taxon>
        <taxon>Chloroflexota</taxon>
        <taxon>Chloroflexia</taxon>
        <taxon>Chloroflexales</taxon>
        <taxon>Chloroflexineae</taxon>
        <taxon>Chloroflexaceae</taxon>
        <taxon>Chloroflexus</taxon>
    </lineage>
</organism>
<evidence type="ECO:0000256" key="1">
    <source>
        <dbReference type="SAM" id="Phobius"/>
    </source>
</evidence>
<dbReference type="Proteomes" id="UP000002008">
    <property type="component" value="Chromosome"/>
</dbReference>
<accession>A9WJR6</accession>
<reference evidence="3" key="1">
    <citation type="journal article" date="2011" name="BMC Genomics">
        <title>Complete genome sequence of the filamentous anoxygenic phototrophic bacterium Chloroflexus aurantiacus.</title>
        <authorList>
            <person name="Tang K.H."/>
            <person name="Barry K."/>
            <person name="Chertkov O."/>
            <person name="Dalin E."/>
            <person name="Han C.S."/>
            <person name="Hauser L.J."/>
            <person name="Honchak B.M."/>
            <person name="Karbach L.E."/>
            <person name="Land M.L."/>
            <person name="Lapidus A."/>
            <person name="Larimer F.W."/>
            <person name="Mikhailova N."/>
            <person name="Pitluck S."/>
            <person name="Pierson B.K."/>
            <person name="Blankenship R.E."/>
        </authorList>
    </citation>
    <scope>NUCLEOTIDE SEQUENCE [LARGE SCALE GENOMIC DNA]</scope>
    <source>
        <strain evidence="3">ATCC 29366 / DSM 635 / J-10-fl</strain>
    </source>
</reference>
<dbReference type="PATRIC" id="fig|324602.8.peg.3767"/>
<dbReference type="EMBL" id="CP000909">
    <property type="protein sequence ID" value="ABY36532.1"/>
    <property type="molecule type" value="Genomic_DNA"/>
</dbReference>
<keyword evidence="1" id="KW-0812">Transmembrane</keyword>
<dbReference type="EnsemblBacteria" id="ABY36532">
    <property type="protein sequence ID" value="ABY36532"/>
    <property type="gene ID" value="Caur_3346"/>
</dbReference>
<dbReference type="AlphaFoldDB" id="A9WJR6"/>
<dbReference type="KEGG" id="cau:Caur_3346"/>
<protein>
    <submittedName>
        <fullName evidence="2">Uncharacterized protein</fullName>
    </submittedName>
</protein>
<proteinExistence type="predicted"/>
<dbReference type="RefSeq" id="WP_012259185.1">
    <property type="nucleotide sequence ID" value="NC_010175.1"/>
</dbReference>
<sequence>MPVNSTIAAAILLIVLGIGGVFATAAITSTIPALFGLVLLGLGIAIERSSNSRRFEWLAALVGLLGVLAPIGNLVRIIGQTGLIINAAVFANVVMLGICGLYLLVWLWEQWSGERIKIK</sequence>
<keyword evidence="1" id="KW-0472">Membrane</keyword>